<dbReference type="Pfam" id="PF02485">
    <property type="entry name" value="Branch"/>
    <property type="match status" value="1"/>
</dbReference>
<keyword evidence="8" id="KW-1185">Reference proteome</keyword>
<evidence type="ECO:0000313" key="8">
    <source>
        <dbReference type="Proteomes" id="UP001370490"/>
    </source>
</evidence>
<dbReference type="InterPro" id="IPR003406">
    <property type="entry name" value="Glyco_trans_14"/>
</dbReference>
<name>A0AAN8VFP4_9MAGN</name>
<protein>
    <submittedName>
        <fullName evidence="7">Glycosyl transferase, family 14</fullName>
    </submittedName>
</protein>
<dbReference type="GO" id="GO:0015020">
    <property type="term" value="F:glucuronosyltransferase activity"/>
    <property type="evidence" value="ECO:0007669"/>
    <property type="project" value="InterPro"/>
</dbReference>
<keyword evidence="6" id="KW-0732">Signal</keyword>
<keyword evidence="3 7" id="KW-0808">Transferase</keyword>
<dbReference type="Proteomes" id="UP001370490">
    <property type="component" value="Unassembled WGS sequence"/>
</dbReference>
<dbReference type="GO" id="GO:0016020">
    <property type="term" value="C:membrane"/>
    <property type="evidence" value="ECO:0007669"/>
    <property type="project" value="UniProtKB-SubCell"/>
</dbReference>
<feature type="signal peptide" evidence="6">
    <location>
        <begin position="1"/>
        <end position="24"/>
    </location>
</feature>
<sequence>MSQIRQPFLLSLFISLSFLSLLFLFNSPPIPLPTSTTASFSSLTENLSLSSLSFPPPPRIAYFITGSSGDGSRILRLLYSIFHPRNYYLIHLDHKASMLQRAELALAVKSVKGFGVGENVNVIGKADVMNYEGSTPISVILHGASILLRLNQDWDWFVNLDASDYPLISQDDFLHVMSFVPRDLNFIQHTSKTGWNEHQRIIQVTVDPGLYLGTRGNIFVGTKKRTIPTAFTFFTGSPHVILSRSLVEFSILGLDNFPRTLLLFFSNIKSSHKGYFQTLACNSKNFSNTVVNSNLRLVAWDNPPGKEPRNLRVSDWNRLLGSGVAFAGPFLPNDPVLDKIDPAVLNRKRGRISPGGWCLGETGFGRDPCTQWGDTNVLRPGPGAGRFEKHLLRLLENGTFHSRMCIK</sequence>
<evidence type="ECO:0000256" key="4">
    <source>
        <dbReference type="ARBA" id="ARBA00023136"/>
    </source>
</evidence>
<comment type="caution">
    <text evidence="7">The sequence shown here is derived from an EMBL/GenBank/DDBJ whole genome shotgun (WGS) entry which is preliminary data.</text>
</comment>
<dbReference type="PANTHER" id="PTHR45719:SF31">
    <property type="entry name" value="BETA-GLUCURONOSYLTRANSFERASE GLCAT14A-LIKE ISOFORM X1"/>
    <property type="match status" value="1"/>
</dbReference>
<keyword evidence="2" id="KW-0328">Glycosyltransferase</keyword>
<dbReference type="EMBL" id="JBAMMX010000009">
    <property type="protein sequence ID" value="KAK6933230.1"/>
    <property type="molecule type" value="Genomic_DNA"/>
</dbReference>
<dbReference type="PANTHER" id="PTHR45719">
    <property type="entry name" value="GLYCOSYLTRANSFERASE"/>
    <property type="match status" value="1"/>
</dbReference>
<keyword evidence="4" id="KW-0472">Membrane</keyword>
<evidence type="ECO:0000256" key="6">
    <source>
        <dbReference type="SAM" id="SignalP"/>
    </source>
</evidence>
<reference evidence="7 8" key="1">
    <citation type="submission" date="2023-12" db="EMBL/GenBank/DDBJ databases">
        <title>A high-quality genome assembly for Dillenia turbinata (Dilleniales).</title>
        <authorList>
            <person name="Chanderbali A."/>
        </authorList>
    </citation>
    <scope>NUCLEOTIDE SEQUENCE [LARGE SCALE GENOMIC DNA]</scope>
    <source>
        <strain evidence="7">LSX21</strain>
        <tissue evidence="7">Leaf</tissue>
    </source>
</reference>
<evidence type="ECO:0000256" key="3">
    <source>
        <dbReference type="ARBA" id="ARBA00022679"/>
    </source>
</evidence>
<dbReference type="AlphaFoldDB" id="A0AAN8VFP4"/>
<evidence type="ECO:0000313" key="7">
    <source>
        <dbReference type="EMBL" id="KAK6933230.1"/>
    </source>
</evidence>
<evidence type="ECO:0000256" key="2">
    <source>
        <dbReference type="ARBA" id="ARBA00022676"/>
    </source>
</evidence>
<proteinExistence type="predicted"/>
<gene>
    <name evidence="7" type="ORF">RJ641_036124</name>
</gene>
<feature type="chain" id="PRO_5042821823" evidence="6">
    <location>
        <begin position="25"/>
        <end position="407"/>
    </location>
</feature>
<comment type="subcellular location">
    <subcellularLocation>
        <location evidence="1">Membrane</location>
        <topology evidence="1">Single-pass type II membrane protein</topology>
    </subcellularLocation>
</comment>
<accession>A0AAN8VFP4</accession>
<dbReference type="InterPro" id="IPR044610">
    <property type="entry name" value="GLCAT14A/B/C"/>
</dbReference>
<evidence type="ECO:0000256" key="1">
    <source>
        <dbReference type="ARBA" id="ARBA00004606"/>
    </source>
</evidence>
<keyword evidence="5" id="KW-0325">Glycoprotein</keyword>
<evidence type="ECO:0000256" key="5">
    <source>
        <dbReference type="ARBA" id="ARBA00023180"/>
    </source>
</evidence>
<organism evidence="7 8">
    <name type="scientific">Dillenia turbinata</name>
    <dbReference type="NCBI Taxonomy" id="194707"/>
    <lineage>
        <taxon>Eukaryota</taxon>
        <taxon>Viridiplantae</taxon>
        <taxon>Streptophyta</taxon>
        <taxon>Embryophyta</taxon>
        <taxon>Tracheophyta</taxon>
        <taxon>Spermatophyta</taxon>
        <taxon>Magnoliopsida</taxon>
        <taxon>eudicotyledons</taxon>
        <taxon>Gunneridae</taxon>
        <taxon>Pentapetalae</taxon>
        <taxon>Dilleniales</taxon>
        <taxon>Dilleniaceae</taxon>
        <taxon>Dillenia</taxon>
    </lineage>
</organism>